<feature type="domain" description="G" evidence="1">
    <location>
        <begin position="22"/>
        <end position="104"/>
    </location>
</feature>
<dbReference type="InterPro" id="IPR027417">
    <property type="entry name" value="P-loop_NTPase"/>
</dbReference>
<evidence type="ECO:0000313" key="5">
    <source>
        <dbReference type="EMBL" id="CAF4118277.1"/>
    </source>
</evidence>
<dbReference type="Pfam" id="PF01926">
    <property type="entry name" value="MMR_HSR1"/>
    <property type="match status" value="1"/>
</dbReference>
<evidence type="ECO:0000313" key="4">
    <source>
        <dbReference type="EMBL" id="CAF3672086.1"/>
    </source>
</evidence>
<gene>
    <name evidence="3" type="ORF">GPM918_LOCUS28403</name>
    <name evidence="2" type="ORF">OVA965_LOCUS9057</name>
    <name evidence="5" type="ORF">SRO942_LOCUS28907</name>
    <name evidence="4" type="ORF">TMI583_LOCUS9053</name>
</gene>
<name>A0A815DVB4_9BILA</name>
<keyword evidence="6" id="KW-1185">Reference proteome</keyword>
<dbReference type="InterPro" id="IPR006073">
    <property type="entry name" value="GTP-bd"/>
</dbReference>
<dbReference type="AlphaFoldDB" id="A0A815DVB4"/>
<proteinExistence type="predicted"/>
<reference evidence="3" key="1">
    <citation type="submission" date="2021-02" db="EMBL/GenBank/DDBJ databases">
        <authorList>
            <person name="Nowell W R."/>
        </authorList>
    </citation>
    <scope>NUCLEOTIDE SEQUENCE</scope>
</reference>
<dbReference type="EMBL" id="CAJNOK010003147">
    <property type="protein sequence ID" value="CAF0889653.1"/>
    <property type="molecule type" value="Genomic_DNA"/>
</dbReference>
<dbReference type="EMBL" id="CAJNOQ010012377">
    <property type="protein sequence ID" value="CAF1298554.1"/>
    <property type="molecule type" value="Genomic_DNA"/>
</dbReference>
<dbReference type="Proteomes" id="UP000682733">
    <property type="component" value="Unassembled WGS sequence"/>
</dbReference>
<dbReference type="Proteomes" id="UP000677228">
    <property type="component" value="Unassembled WGS sequence"/>
</dbReference>
<protein>
    <recommendedName>
        <fullName evidence="1">G domain-containing protein</fullName>
    </recommendedName>
</protein>
<dbReference type="SUPFAM" id="SSF52540">
    <property type="entry name" value="P-loop containing nucleoside triphosphate hydrolases"/>
    <property type="match status" value="1"/>
</dbReference>
<accession>A0A815DVB4</accession>
<dbReference type="Gene3D" id="3.40.50.300">
    <property type="entry name" value="P-loop containing nucleotide triphosphate hydrolases"/>
    <property type="match status" value="1"/>
</dbReference>
<dbReference type="OrthoDB" id="8954335at2759"/>
<dbReference type="GO" id="GO:0005525">
    <property type="term" value="F:GTP binding"/>
    <property type="evidence" value="ECO:0007669"/>
    <property type="project" value="InterPro"/>
</dbReference>
<evidence type="ECO:0000313" key="2">
    <source>
        <dbReference type="EMBL" id="CAF0889653.1"/>
    </source>
</evidence>
<evidence type="ECO:0000313" key="3">
    <source>
        <dbReference type="EMBL" id="CAF1298554.1"/>
    </source>
</evidence>
<dbReference type="Proteomes" id="UP000681722">
    <property type="component" value="Unassembled WGS sequence"/>
</dbReference>
<dbReference type="Proteomes" id="UP000663829">
    <property type="component" value="Unassembled WGS sequence"/>
</dbReference>
<dbReference type="EMBL" id="CAJOBA010003148">
    <property type="protein sequence ID" value="CAF3672086.1"/>
    <property type="molecule type" value="Genomic_DNA"/>
</dbReference>
<organism evidence="3 6">
    <name type="scientific">Didymodactylos carnosus</name>
    <dbReference type="NCBI Taxonomy" id="1234261"/>
    <lineage>
        <taxon>Eukaryota</taxon>
        <taxon>Metazoa</taxon>
        <taxon>Spiralia</taxon>
        <taxon>Gnathifera</taxon>
        <taxon>Rotifera</taxon>
        <taxon>Eurotatoria</taxon>
        <taxon>Bdelloidea</taxon>
        <taxon>Philodinida</taxon>
        <taxon>Philodinidae</taxon>
        <taxon>Didymodactylos</taxon>
    </lineage>
</organism>
<evidence type="ECO:0000259" key="1">
    <source>
        <dbReference type="Pfam" id="PF01926"/>
    </source>
</evidence>
<dbReference type="EMBL" id="CAJOBC010036312">
    <property type="protein sequence ID" value="CAF4118277.1"/>
    <property type="molecule type" value="Genomic_DNA"/>
</dbReference>
<comment type="caution">
    <text evidence="3">The sequence shown here is derived from an EMBL/GenBank/DDBJ whole genome shotgun (WGS) entry which is preliminary data.</text>
</comment>
<sequence length="300" mass="34488">MTNTTVPVSTFEEIVEKNDLPKVIVFGGGGLGKTTLVNNLTNAKFKISTNSNDGTFNFQGASINHNGNPILVVDSPGYRLNEDRWWNGVMQIKNIIGVIILHKYEHRNSGYGNFGYVLAYLKKWKGSKVKTFLLDHSGAVEKENYMADSIPVKSQEITSVSSEVQEWIRHLDNHPIHIILPVALIEQYQRQLDKNHELWSHHKREISEKVRIIESVEREKRELQVSHEELETAIAELPAKLAIYDDNCKGYLPNTPHWSQYLYSWLPVVRIFHLNLLRTKGEKDHKIVKGIIDCQKKKKK</sequence>
<evidence type="ECO:0000313" key="6">
    <source>
        <dbReference type="Proteomes" id="UP000663829"/>
    </source>
</evidence>